<dbReference type="Pfam" id="PF00583">
    <property type="entry name" value="Acetyltransf_1"/>
    <property type="match status" value="1"/>
</dbReference>
<dbReference type="CDD" id="cd04301">
    <property type="entry name" value="NAT_SF"/>
    <property type="match status" value="1"/>
</dbReference>
<name>A0ABS6N672_9RHOB</name>
<dbReference type="Proteomes" id="UP001166293">
    <property type="component" value="Unassembled WGS sequence"/>
</dbReference>
<dbReference type="InterPro" id="IPR050832">
    <property type="entry name" value="Bact_Acetyltransf"/>
</dbReference>
<dbReference type="InterPro" id="IPR000182">
    <property type="entry name" value="GNAT_dom"/>
</dbReference>
<feature type="domain" description="N-acetyltransferase" evidence="3">
    <location>
        <begin position="18"/>
        <end position="172"/>
    </location>
</feature>
<sequence length="172" mass="18423">MTVPGRRRGPSRKGAAPFAVRPAGRLDCRDIAVLLNEIVAAGGTTAVCAPLTAADIAKWMQGAPDRSAWHVAEDDHGDILGFQYVEPHPGLPPDCCDIATYVRSGVTGIGIGSALFDASRRAARQLGYAAIIAVIRTDNAGGLAYYQSRGFEDWKTWADAPIAPRIMKRYDL</sequence>
<organism evidence="4 5">
    <name type="scientific">Thalassococcus arenae</name>
    <dbReference type="NCBI Taxonomy" id="2851652"/>
    <lineage>
        <taxon>Bacteria</taxon>
        <taxon>Pseudomonadati</taxon>
        <taxon>Pseudomonadota</taxon>
        <taxon>Alphaproteobacteria</taxon>
        <taxon>Rhodobacterales</taxon>
        <taxon>Roseobacteraceae</taxon>
        <taxon>Thalassococcus</taxon>
    </lineage>
</organism>
<evidence type="ECO:0000313" key="5">
    <source>
        <dbReference type="Proteomes" id="UP001166293"/>
    </source>
</evidence>
<dbReference type="PANTHER" id="PTHR43877">
    <property type="entry name" value="AMINOALKYLPHOSPHONATE N-ACETYLTRANSFERASE-RELATED-RELATED"/>
    <property type="match status" value="1"/>
</dbReference>
<keyword evidence="5" id="KW-1185">Reference proteome</keyword>
<evidence type="ECO:0000256" key="2">
    <source>
        <dbReference type="ARBA" id="ARBA00023315"/>
    </source>
</evidence>
<dbReference type="EC" id="2.3.1.-" evidence="4"/>
<keyword evidence="1 4" id="KW-0808">Transferase</keyword>
<dbReference type="PROSITE" id="PS51186">
    <property type="entry name" value="GNAT"/>
    <property type="match status" value="1"/>
</dbReference>
<dbReference type="GO" id="GO:0016746">
    <property type="term" value="F:acyltransferase activity"/>
    <property type="evidence" value="ECO:0007669"/>
    <property type="project" value="UniProtKB-KW"/>
</dbReference>
<comment type="caution">
    <text evidence="4">The sequence shown here is derived from an EMBL/GenBank/DDBJ whole genome shotgun (WGS) entry which is preliminary data.</text>
</comment>
<keyword evidence="2 4" id="KW-0012">Acyltransferase</keyword>
<reference evidence="4" key="1">
    <citation type="submission" date="2021-06" db="EMBL/GenBank/DDBJ databases">
        <title>Thalassococcus sp. CAU 1522 isolated from sea sand, Republic of Korea.</title>
        <authorList>
            <person name="Kim W."/>
        </authorList>
    </citation>
    <scope>NUCLEOTIDE SEQUENCE</scope>
    <source>
        <strain evidence="4">CAU 1522</strain>
    </source>
</reference>
<accession>A0ABS6N672</accession>
<dbReference type="EMBL" id="JAHRWL010000001">
    <property type="protein sequence ID" value="MBV2359513.1"/>
    <property type="molecule type" value="Genomic_DNA"/>
</dbReference>
<evidence type="ECO:0000313" key="4">
    <source>
        <dbReference type="EMBL" id="MBV2359513.1"/>
    </source>
</evidence>
<gene>
    <name evidence="4" type="ORF">KUH32_06990</name>
</gene>
<evidence type="ECO:0000256" key="1">
    <source>
        <dbReference type="ARBA" id="ARBA00022679"/>
    </source>
</evidence>
<proteinExistence type="predicted"/>
<evidence type="ECO:0000259" key="3">
    <source>
        <dbReference type="PROSITE" id="PS51186"/>
    </source>
</evidence>
<protein>
    <submittedName>
        <fullName evidence="4">GNAT family N-acetyltransferase</fullName>
        <ecNumber evidence="4">2.3.1.-</ecNumber>
    </submittedName>
</protein>
<dbReference type="RefSeq" id="WP_217777317.1">
    <property type="nucleotide sequence ID" value="NZ_JAHRWL010000001.1"/>
</dbReference>